<dbReference type="KEGG" id="csph:CSPHI_08845"/>
<dbReference type="PANTHER" id="PTHR46797">
    <property type="entry name" value="HTH-TYPE TRANSCRIPTIONAL REGULATOR"/>
    <property type="match status" value="1"/>
</dbReference>
<dbReference type="EMBL" id="CP009248">
    <property type="protein sequence ID" value="APT91109.1"/>
    <property type="molecule type" value="Genomic_DNA"/>
</dbReference>
<keyword evidence="4" id="KW-1185">Reference proteome</keyword>
<dbReference type="Proteomes" id="UP000185469">
    <property type="component" value="Chromosome"/>
</dbReference>
<evidence type="ECO:0000259" key="2">
    <source>
        <dbReference type="PROSITE" id="PS50943"/>
    </source>
</evidence>
<dbReference type="Pfam" id="PF13560">
    <property type="entry name" value="HTH_31"/>
    <property type="match status" value="1"/>
</dbReference>
<proteinExistence type="predicted"/>
<accession>A0A1L7CYY9</accession>
<dbReference type="Gene3D" id="1.10.260.40">
    <property type="entry name" value="lambda repressor-like DNA-binding domains"/>
    <property type="match status" value="1"/>
</dbReference>
<dbReference type="PROSITE" id="PS50943">
    <property type="entry name" value="HTH_CROC1"/>
    <property type="match status" value="1"/>
</dbReference>
<reference evidence="3 4" key="1">
    <citation type="submission" date="2014-08" db="EMBL/GenBank/DDBJ databases">
        <title>Complete genome sequence of Corynebacterium sphenisci CECT 5990(T) (=DSM 44792(T)), isolated from healthy wild penguins.</title>
        <authorList>
            <person name="Ruckert C."/>
            <person name="Albersmeier A."/>
            <person name="Winkler A."/>
            <person name="Kalinowski J."/>
        </authorList>
    </citation>
    <scope>NUCLEOTIDE SEQUENCE [LARGE SCALE GENOMIC DNA]</scope>
    <source>
        <strain evidence="3 4">DSM 44792</strain>
    </source>
</reference>
<feature type="domain" description="HTH cro/C1-type" evidence="2">
    <location>
        <begin position="16"/>
        <end position="66"/>
    </location>
</feature>
<dbReference type="GO" id="GO:0005829">
    <property type="term" value="C:cytosol"/>
    <property type="evidence" value="ECO:0007669"/>
    <property type="project" value="TreeGrafter"/>
</dbReference>
<dbReference type="InterPro" id="IPR050807">
    <property type="entry name" value="TransReg_Diox_bact_type"/>
</dbReference>
<evidence type="ECO:0000313" key="4">
    <source>
        <dbReference type="Proteomes" id="UP000185469"/>
    </source>
</evidence>
<dbReference type="AlphaFoldDB" id="A0A1L7CYY9"/>
<dbReference type="CDD" id="cd00093">
    <property type="entry name" value="HTH_XRE"/>
    <property type="match status" value="1"/>
</dbReference>
<dbReference type="GO" id="GO:0003700">
    <property type="term" value="F:DNA-binding transcription factor activity"/>
    <property type="evidence" value="ECO:0007669"/>
    <property type="project" value="TreeGrafter"/>
</dbReference>
<evidence type="ECO:0000313" key="3">
    <source>
        <dbReference type="EMBL" id="APT91109.1"/>
    </source>
</evidence>
<evidence type="ECO:0000256" key="1">
    <source>
        <dbReference type="ARBA" id="ARBA00023125"/>
    </source>
</evidence>
<gene>
    <name evidence="3" type="ORF">CSPHI_08845</name>
</gene>
<dbReference type="SMART" id="SM00530">
    <property type="entry name" value="HTH_XRE"/>
    <property type="match status" value="1"/>
</dbReference>
<protein>
    <recommendedName>
        <fullName evidence="2">HTH cro/C1-type domain-containing protein</fullName>
    </recommendedName>
</protein>
<dbReference type="InterPro" id="IPR010982">
    <property type="entry name" value="Lambda_DNA-bd_dom_sf"/>
</dbReference>
<sequence length="111" mass="11951">MVRDGNAVGRRVTTVREAVGMTQRQLADRTGISPSSVCCIEGAEREPSPMELVLIAESCGVTVADLRADPRLRREVRCAGRTDDEAVHELTVHLLHAFGAAETLDALGIPE</sequence>
<name>A0A1L7CYY9_9CORY</name>
<keyword evidence="1" id="KW-0238">DNA-binding</keyword>
<dbReference type="InterPro" id="IPR001387">
    <property type="entry name" value="Cro/C1-type_HTH"/>
</dbReference>
<dbReference type="SUPFAM" id="SSF47413">
    <property type="entry name" value="lambda repressor-like DNA-binding domains"/>
    <property type="match status" value="1"/>
</dbReference>
<dbReference type="RefSeq" id="WP_075693938.1">
    <property type="nucleotide sequence ID" value="NZ_CP009248.1"/>
</dbReference>
<dbReference type="PANTHER" id="PTHR46797:SF1">
    <property type="entry name" value="METHYLPHOSPHONATE SYNTHASE"/>
    <property type="match status" value="1"/>
</dbReference>
<dbReference type="GO" id="GO:0003677">
    <property type="term" value="F:DNA binding"/>
    <property type="evidence" value="ECO:0007669"/>
    <property type="project" value="UniProtKB-KW"/>
</dbReference>
<organism evidence="3 4">
    <name type="scientific">Corynebacterium sphenisci DSM 44792</name>
    <dbReference type="NCBI Taxonomy" id="1437874"/>
    <lineage>
        <taxon>Bacteria</taxon>
        <taxon>Bacillati</taxon>
        <taxon>Actinomycetota</taxon>
        <taxon>Actinomycetes</taxon>
        <taxon>Mycobacteriales</taxon>
        <taxon>Corynebacteriaceae</taxon>
        <taxon>Corynebacterium</taxon>
    </lineage>
</organism>